<dbReference type="Pfam" id="PF00391">
    <property type="entry name" value="PEP-utilizers"/>
    <property type="match status" value="1"/>
</dbReference>
<dbReference type="Pfam" id="PF02896">
    <property type="entry name" value="PEP-utilizers_C"/>
    <property type="match status" value="1"/>
</dbReference>
<dbReference type="Gene3D" id="3.50.30.10">
    <property type="entry name" value="Phosphohistidine domain"/>
    <property type="match status" value="1"/>
</dbReference>
<dbReference type="RefSeq" id="WP_254268453.1">
    <property type="nucleotide sequence ID" value="NZ_CP100400.1"/>
</dbReference>
<sequence length="558" mass="58059">MTDLCGVGVGTGAATGRAFWLTRDASDSPDAPDASDTQVTRDTPDASSRSPDAERERFERARSRTVEELRDEQERAAAAVGKAAEDVLATHETFLYDPAFEERVEEAIEADETAERAVASALEDWIEAFEDTGGKTAARADDLRDLRGRLLRAFPGESGRSVRGVPPNAVVLAERLEPSQAVRLAEEGATGVATVSGSRTSHAAILLRSRGVPAVVGVGEALRTVEEGSRVGVDAAAGRVTLAPGDDADADSLARETPGDVRTASGTPLAVTANVGSSREAAVALERGADGVGLFRSEFLALRSDGVPDVDAQTEAYAAALDRFPEGRVAVRTFDFGGDKPLPGTDGTGPRGVAGSLATPDRHRDQLRALCRAAADGAGDLTVVLPHVTRVEEVTAVRDHLDAVTDELAEEGVAYERPDLGVMVETPAAVELAPELADRVASVSLGTNDLARYVLGTTRDADPEATEPAVIRAIERAVAAANDAGVRVRCCGEAAADPDFAAMLVGFGVTETSVAPDAVPAVRRRLDGIDADAAAVVAERAAAASTKSEVDSLLNRES</sequence>
<feature type="region of interest" description="Disordered" evidence="7">
    <location>
        <begin position="23"/>
        <end position="70"/>
    </location>
</feature>
<evidence type="ECO:0000259" key="8">
    <source>
        <dbReference type="Pfam" id="PF00391"/>
    </source>
</evidence>
<comment type="similarity">
    <text evidence="2">Belongs to the PEP-utilizing enzyme family.</text>
</comment>
<accession>A0ABD5Q6R9</accession>
<dbReference type="GO" id="GO:0016301">
    <property type="term" value="F:kinase activity"/>
    <property type="evidence" value="ECO:0007669"/>
    <property type="project" value="UniProtKB-KW"/>
</dbReference>
<dbReference type="GO" id="GO:0046872">
    <property type="term" value="F:metal ion binding"/>
    <property type="evidence" value="ECO:0007669"/>
    <property type="project" value="UniProtKB-KW"/>
</dbReference>
<protein>
    <submittedName>
        <fullName evidence="11">PEP-binding protein</fullName>
    </submittedName>
</protein>
<organism evidence="11 12">
    <name type="scientific">Halorussus aquaticus</name>
    <dbReference type="NCBI Taxonomy" id="2953748"/>
    <lineage>
        <taxon>Archaea</taxon>
        <taxon>Methanobacteriati</taxon>
        <taxon>Methanobacteriota</taxon>
        <taxon>Stenosarchaea group</taxon>
        <taxon>Halobacteria</taxon>
        <taxon>Halobacteriales</taxon>
        <taxon>Haladaptataceae</taxon>
        <taxon>Halorussus</taxon>
    </lineage>
</organism>
<dbReference type="InterPro" id="IPR040442">
    <property type="entry name" value="Pyrv_kinase-like_dom_sf"/>
</dbReference>
<feature type="compositionally biased region" description="Basic and acidic residues" evidence="7">
    <location>
        <begin position="51"/>
        <end position="70"/>
    </location>
</feature>
<dbReference type="Gene3D" id="3.20.20.60">
    <property type="entry name" value="Phosphoenolpyruvate-binding domains"/>
    <property type="match status" value="1"/>
</dbReference>
<keyword evidence="5" id="KW-0418">Kinase</keyword>
<dbReference type="InterPro" id="IPR000121">
    <property type="entry name" value="PEP_util_C"/>
</dbReference>
<dbReference type="AlphaFoldDB" id="A0ABD5Q6R9"/>
<dbReference type="SUPFAM" id="SSF51621">
    <property type="entry name" value="Phosphoenolpyruvate/pyruvate domain"/>
    <property type="match status" value="1"/>
</dbReference>
<evidence type="ECO:0000256" key="4">
    <source>
        <dbReference type="ARBA" id="ARBA00022723"/>
    </source>
</evidence>
<gene>
    <name evidence="11" type="ORF">ACFO9K_16820</name>
</gene>
<dbReference type="GeneID" id="73043351"/>
<dbReference type="Gene3D" id="1.10.274.10">
    <property type="entry name" value="PtsI, HPr-binding domain"/>
    <property type="match status" value="1"/>
</dbReference>
<dbReference type="InterPro" id="IPR036618">
    <property type="entry name" value="PtsI_HPr-bd_sf"/>
</dbReference>
<evidence type="ECO:0000313" key="12">
    <source>
        <dbReference type="Proteomes" id="UP001595945"/>
    </source>
</evidence>
<feature type="domain" description="PEP-utilising enzyme mobile" evidence="8">
    <location>
        <begin position="166"/>
        <end position="238"/>
    </location>
</feature>
<evidence type="ECO:0000259" key="10">
    <source>
        <dbReference type="Pfam" id="PF05524"/>
    </source>
</evidence>
<evidence type="ECO:0000259" key="9">
    <source>
        <dbReference type="Pfam" id="PF02896"/>
    </source>
</evidence>
<dbReference type="InterPro" id="IPR015813">
    <property type="entry name" value="Pyrv/PenolPyrv_kinase-like_dom"/>
</dbReference>
<feature type="domain" description="PEP-utilising enzyme C-terminal" evidence="9">
    <location>
        <begin position="262"/>
        <end position="529"/>
    </location>
</feature>
<dbReference type="SUPFAM" id="SSF52009">
    <property type="entry name" value="Phosphohistidine domain"/>
    <property type="match status" value="1"/>
</dbReference>
<evidence type="ECO:0000256" key="2">
    <source>
        <dbReference type="ARBA" id="ARBA00007837"/>
    </source>
</evidence>
<dbReference type="Proteomes" id="UP001595945">
    <property type="component" value="Unassembled WGS sequence"/>
</dbReference>
<evidence type="ECO:0000256" key="1">
    <source>
        <dbReference type="ARBA" id="ARBA00001946"/>
    </source>
</evidence>
<proteinExistence type="inferred from homology"/>
<evidence type="ECO:0000256" key="6">
    <source>
        <dbReference type="ARBA" id="ARBA00022842"/>
    </source>
</evidence>
<dbReference type="InterPro" id="IPR050499">
    <property type="entry name" value="PEP-utilizing_PTS_enzyme"/>
</dbReference>
<dbReference type="Pfam" id="PF05524">
    <property type="entry name" value="PEP-utilisers_N"/>
    <property type="match status" value="1"/>
</dbReference>
<comment type="cofactor">
    <cofactor evidence="1">
        <name>Mg(2+)</name>
        <dbReference type="ChEBI" id="CHEBI:18420"/>
    </cofactor>
</comment>
<dbReference type="PRINTS" id="PR01736">
    <property type="entry name" value="PHPHTRNFRASE"/>
</dbReference>
<dbReference type="InterPro" id="IPR008279">
    <property type="entry name" value="PEP-util_enz_mobile_dom"/>
</dbReference>
<evidence type="ECO:0000313" key="11">
    <source>
        <dbReference type="EMBL" id="MFC4825921.1"/>
    </source>
</evidence>
<evidence type="ECO:0000256" key="3">
    <source>
        <dbReference type="ARBA" id="ARBA00022679"/>
    </source>
</evidence>
<dbReference type="InterPro" id="IPR036637">
    <property type="entry name" value="Phosphohistidine_dom_sf"/>
</dbReference>
<keyword evidence="12" id="KW-1185">Reference proteome</keyword>
<reference evidence="11 12" key="1">
    <citation type="journal article" date="2019" name="Int. J. Syst. Evol. Microbiol.">
        <title>The Global Catalogue of Microorganisms (GCM) 10K type strain sequencing project: providing services to taxonomists for standard genome sequencing and annotation.</title>
        <authorList>
            <consortium name="The Broad Institute Genomics Platform"/>
            <consortium name="The Broad Institute Genome Sequencing Center for Infectious Disease"/>
            <person name="Wu L."/>
            <person name="Ma J."/>
        </authorList>
    </citation>
    <scope>NUCLEOTIDE SEQUENCE [LARGE SCALE GENOMIC DNA]</scope>
    <source>
        <strain evidence="11 12">XZYJ18</strain>
    </source>
</reference>
<dbReference type="EMBL" id="JBHSHT010000002">
    <property type="protein sequence ID" value="MFC4825921.1"/>
    <property type="molecule type" value="Genomic_DNA"/>
</dbReference>
<evidence type="ECO:0000256" key="5">
    <source>
        <dbReference type="ARBA" id="ARBA00022777"/>
    </source>
</evidence>
<dbReference type="SUPFAM" id="SSF47831">
    <property type="entry name" value="Enzyme I of the PEP:sugar phosphotransferase system HPr-binding (sub)domain"/>
    <property type="match status" value="1"/>
</dbReference>
<evidence type="ECO:0000256" key="7">
    <source>
        <dbReference type="SAM" id="MobiDB-lite"/>
    </source>
</evidence>
<keyword evidence="4" id="KW-0479">Metal-binding</keyword>
<dbReference type="PANTHER" id="PTHR46244">
    <property type="entry name" value="PHOSPHOENOLPYRUVATE-PROTEIN PHOSPHOTRANSFERASE"/>
    <property type="match status" value="1"/>
</dbReference>
<keyword evidence="3" id="KW-0808">Transferase</keyword>
<feature type="compositionally biased region" description="Polar residues" evidence="7">
    <location>
        <begin position="37"/>
        <end position="50"/>
    </location>
</feature>
<dbReference type="InterPro" id="IPR008731">
    <property type="entry name" value="PTS_EIN"/>
</dbReference>
<keyword evidence="6" id="KW-0460">Magnesium</keyword>
<feature type="domain" description="Phosphotransferase system enzyme I N-terminal" evidence="10">
    <location>
        <begin position="6"/>
        <end position="134"/>
    </location>
</feature>
<comment type="caution">
    <text evidence="11">The sequence shown here is derived from an EMBL/GenBank/DDBJ whole genome shotgun (WGS) entry which is preliminary data.</text>
</comment>
<feature type="region of interest" description="Disordered" evidence="7">
    <location>
        <begin position="339"/>
        <end position="360"/>
    </location>
</feature>
<name>A0ABD5Q6R9_9EURY</name>
<dbReference type="PANTHER" id="PTHR46244:SF6">
    <property type="entry name" value="PHOSPHOENOLPYRUVATE-PROTEIN PHOSPHOTRANSFERASE"/>
    <property type="match status" value="1"/>
</dbReference>